<evidence type="ECO:0000313" key="7">
    <source>
        <dbReference type="Proteomes" id="UP000058636"/>
    </source>
</evidence>
<dbReference type="PATRIC" id="fig|93930.3.peg.1394"/>
<reference evidence="6 7" key="1">
    <citation type="journal article" date="2015" name="MBio">
        <title>Genome-Resolved Metagenomic Analysis Reveals Roles for Candidate Phyla and Other Microbial Community Members in Biogeochemical Transformations in Oil Reservoirs.</title>
        <authorList>
            <person name="Hu P."/>
            <person name="Tom L."/>
            <person name="Singh A."/>
            <person name="Thomas B.C."/>
            <person name="Baker B.J."/>
            <person name="Piceno Y.M."/>
            <person name="Andersen G.L."/>
            <person name="Banfield J.F."/>
        </authorList>
    </citation>
    <scope>NUCLEOTIDE SEQUENCE [LARGE SCALE GENOMIC DNA]</scope>
    <source>
        <strain evidence="6">46_26</strain>
    </source>
</reference>
<evidence type="ECO:0000256" key="4">
    <source>
        <dbReference type="RuleBase" id="RU367119"/>
    </source>
</evidence>
<dbReference type="SUPFAM" id="SSF53850">
    <property type="entry name" value="Periplasmic binding protein-like II"/>
    <property type="match status" value="1"/>
</dbReference>
<organism evidence="6 7">
    <name type="scientific">Thermotoga petrophila</name>
    <dbReference type="NCBI Taxonomy" id="93929"/>
    <lineage>
        <taxon>Bacteria</taxon>
        <taxon>Thermotogati</taxon>
        <taxon>Thermotogota</taxon>
        <taxon>Thermotogae</taxon>
        <taxon>Thermotogales</taxon>
        <taxon>Thermotogaceae</taxon>
        <taxon>Thermotoga</taxon>
    </lineage>
</organism>
<dbReference type="GO" id="GO:0042301">
    <property type="term" value="F:phosphate ion binding"/>
    <property type="evidence" value="ECO:0007669"/>
    <property type="project" value="UniProtKB-UniRule"/>
</dbReference>
<feature type="signal peptide" evidence="4">
    <location>
        <begin position="1"/>
        <end position="22"/>
    </location>
</feature>
<evidence type="ECO:0000313" key="6">
    <source>
        <dbReference type="EMBL" id="KUK23355.1"/>
    </source>
</evidence>
<evidence type="ECO:0000256" key="3">
    <source>
        <dbReference type="ARBA" id="ARBA00022729"/>
    </source>
</evidence>
<sequence>MRFSKMILVPLLILSIASAVLAQAKDISMVGSTTVLPIAQACAEEFMDLNPNVNVSVKGGGSGVGIAALIDGTCDIANASRPMKVGEIRKAKEKGVNPVAHVIAKDGIAVVVHPSNPINGLTLEQLKAIYTGKINNWKEVGGRDMKIVVVSRDSASGTYETFHELVLKGEKLRGDALLLASNQAVATTVVQTEGAIGYIGLGYLSQKVKALKIDGIAPSKETVVDGSYKLARPLFMYTNGEPKGLVKEFIDFVLSPEGQKIVEEQGFIPVR</sequence>
<feature type="domain" description="PBP" evidence="5">
    <location>
        <begin position="23"/>
        <end position="257"/>
    </location>
</feature>
<proteinExistence type="inferred from homology"/>
<dbReference type="PANTHER" id="PTHR30570:SF1">
    <property type="entry name" value="PHOSPHATE-BINDING PROTEIN PSTS"/>
    <property type="match status" value="1"/>
</dbReference>
<comment type="similarity">
    <text evidence="1 4">Belongs to the PstS family.</text>
</comment>
<protein>
    <recommendedName>
        <fullName evidence="4">Phosphate-binding protein</fullName>
    </recommendedName>
</protein>
<dbReference type="InterPro" id="IPR050811">
    <property type="entry name" value="Phosphate_ABC_transporter"/>
</dbReference>
<name>A0A101ERM6_9THEM</name>
<evidence type="ECO:0000259" key="5">
    <source>
        <dbReference type="Pfam" id="PF12849"/>
    </source>
</evidence>
<feature type="chain" id="PRO_5027154188" description="Phosphate-binding protein" evidence="4">
    <location>
        <begin position="23"/>
        <end position="271"/>
    </location>
</feature>
<evidence type="ECO:0000256" key="2">
    <source>
        <dbReference type="ARBA" id="ARBA00022448"/>
    </source>
</evidence>
<keyword evidence="4" id="KW-0592">Phosphate transport</keyword>
<dbReference type="Pfam" id="PF12849">
    <property type="entry name" value="PBP_like_2"/>
    <property type="match status" value="1"/>
</dbReference>
<comment type="caution">
    <text evidence="6">The sequence shown here is derived from an EMBL/GenBank/DDBJ whole genome shotgun (WGS) entry which is preliminary data.</text>
</comment>
<dbReference type="EMBL" id="LGFG01000030">
    <property type="protein sequence ID" value="KUK23355.1"/>
    <property type="molecule type" value="Genomic_DNA"/>
</dbReference>
<evidence type="ECO:0000256" key="1">
    <source>
        <dbReference type="ARBA" id="ARBA00008725"/>
    </source>
</evidence>
<dbReference type="CDD" id="cd13653">
    <property type="entry name" value="PBP2_phosphate_like_1"/>
    <property type="match status" value="1"/>
</dbReference>
<comment type="function">
    <text evidence="4">Involved in the system for phosphate transport across the cytoplasmic membrane.</text>
</comment>
<dbReference type="GO" id="GO:0006817">
    <property type="term" value="P:phosphate ion transport"/>
    <property type="evidence" value="ECO:0007669"/>
    <property type="project" value="UniProtKB-UniRule"/>
</dbReference>
<dbReference type="AlphaFoldDB" id="A0A101ERM6"/>
<gene>
    <name evidence="6" type="ORF">XD57_0550</name>
</gene>
<dbReference type="Gene3D" id="3.40.190.10">
    <property type="entry name" value="Periplasmic binding protein-like II"/>
    <property type="match status" value="2"/>
</dbReference>
<dbReference type="Proteomes" id="UP000058636">
    <property type="component" value="Unassembled WGS sequence"/>
</dbReference>
<dbReference type="InterPro" id="IPR024370">
    <property type="entry name" value="PBP_domain"/>
</dbReference>
<accession>A0A101ERM6</accession>
<keyword evidence="2 4" id="KW-0813">Transport</keyword>
<dbReference type="InterPro" id="IPR011862">
    <property type="entry name" value="Phos-bd"/>
</dbReference>
<dbReference type="NCBIfam" id="TIGR02136">
    <property type="entry name" value="ptsS_2"/>
    <property type="match status" value="1"/>
</dbReference>
<dbReference type="PANTHER" id="PTHR30570">
    <property type="entry name" value="PERIPLASMIC PHOSPHATE BINDING COMPONENT OF PHOSPHATE ABC TRANSPORTER"/>
    <property type="match status" value="1"/>
</dbReference>
<keyword evidence="3 4" id="KW-0732">Signal</keyword>